<dbReference type="AlphaFoldDB" id="A0A1Y2MEK5"/>
<dbReference type="CDD" id="cd09630">
    <property type="entry name" value="CDH_like_cytochrome"/>
    <property type="match status" value="1"/>
</dbReference>
<dbReference type="InterPro" id="IPR005018">
    <property type="entry name" value="DOMON_domain"/>
</dbReference>
<reference evidence="4 5" key="1">
    <citation type="journal article" date="2017" name="Genome Announc.">
        <title>Genome sequence of the saprophytic ascomycete Epicoccum nigrum ICMP 19927 strain isolated from New Zealand.</title>
        <authorList>
            <person name="Fokin M."/>
            <person name="Fleetwood D."/>
            <person name="Weir B.S."/>
            <person name="Villas-Boas S.G."/>
        </authorList>
    </citation>
    <scope>NUCLEOTIDE SEQUENCE [LARGE SCALE GENOMIC DNA]</scope>
    <source>
        <strain evidence="4 5">ICMP 19927</strain>
    </source>
</reference>
<organism evidence="4 5">
    <name type="scientific">Epicoccum nigrum</name>
    <name type="common">Soil fungus</name>
    <name type="synonym">Epicoccum purpurascens</name>
    <dbReference type="NCBI Taxonomy" id="105696"/>
    <lineage>
        <taxon>Eukaryota</taxon>
        <taxon>Fungi</taxon>
        <taxon>Dikarya</taxon>
        <taxon>Ascomycota</taxon>
        <taxon>Pezizomycotina</taxon>
        <taxon>Dothideomycetes</taxon>
        <taxon>Pleosporomycetidae</taxon>
        <taxon>Pleosporales</taxon>
        <taxon>Pleosporineae</taxon>
        <taxon>Didymellaceae</taxon>
        <taxon>Epicoccum</taxon>
    </lineage>
</organism>
<dbReference type="SMART" id="SM00664">
    <property type="entry name" value="DoH"/>
    <property type="match status" value="1"/>
</dbReference>
<accession>A0A1Y2MEK5</accession>
<evidence type="ECO:0000313" key="5">
    <source>
        <dbReference type="Proteomes" id="UP000193240"/>
    </source>
</evidence>
<dbReference type="PANTHER" id="PTHR47797:SF1">
    <property type="entry name" value="CYTOCHROME B561 DOMAIN-CONTAINING PROTEIN-RELATED"/>
    <property type="match status" value="1"/>
</dbReference>
<keyword evidence="2" id="KW-0472">Membrane</keyword>
<dbReference type="InParanoid" id="A0A1Y2MEK5"/>
<evidence type="ECO:0000259" key="3">
    <source>
        <dbReference type="SMART" id="SM00664"/>
    </source>
</evidence>
<feature type="transmembrane region" description="Helical" evidence="2">
    <location>
        <begin position="254"/>
        <end position="274"/>
    </location>
</feature>
<dbReference type="SUPFAM" id="SSF49344">
    <property type="entry name" value="CBD9-like"/>
    <property type="match status" value="1"/>
</dbReference>
<keyword evidence="5" id="KW-1185">Reference proteome</keyword>
<feature type="region of interest" description="Disordered" evidence="1">
    <location>
        <begin position="427"/>
        <end position="446"/>
    </location>
</feature>
<proteinExistence type="predicted"/>
<dbReference type="Proteomes" id="UP000193240">
    <property type="component" value="Unassembled WGS sequence"/>
</dbReference>
<evidence type="ECO:0000256" key="1">
    <source>
        <dbReference type="SAM" id="MobiDB-lite"/>
    </source>
</evidence>
<feature type="transmembrane region" description="Helical" evidence="2">
    <location>
        <begin position="321"/>
        <end position="339"/>
    </location>
</feature>
<dbReference type="PANTHER" id="PTHR47797">
    <property type="entry name" value="DEHYDROGENASE, PUTATIVE (AFU_ORTHOLOGUE AFUA_8G05805)-RELATED"/>
    <property type="match status" value="1"/>
</dbReference>
<dbReference type="Gene3D" id="2.60.40.1210">
    <property type="entry name" value="Cellobiose dehydrogenase, cytochrome domain"/>
    <property type="match status" value="1"/>
</dbReference>
<evidence type="ECO:0000256" key="2">
    <source>
        <dbReference type="SAM" id="Phobius"/>
    </source>
</evidence>
<evidence type="ECO:0000313" key="4">
    <source>
        <dbReference type="EMBL" id="OSS54556.1"/>
    </source>
</evidence>
<dbReference type="Pfam" id="PF16010">
    <property type="entry name" value="CDH-cyt"/>
    <property type="match status" value="1"/>
</dbReference>
<dbReference type="STRING" id="105696.A0A1Y2MEK5"/>
<feature type="transmembrane region" description="Helical" evidence="2">
    <location>
        <begin position="351"/>
        <end position="374"/>
    </location>
</feature>
<dbReference type="OMA" id="QYLLNMH"/>
<gene>
    <name evidence="4" type="ORF">B5807_00190</name>
</gene>
<dbReference type="EMBL" id="KZ107838">
    <property type="protein sequence ID" value="OSS54556.1"/>
    <property type="molecule type" value="Genomic_DNA"/>
</dbReference>
<name>A0A1Y2MEK5_EPING</name>
<feature type="transmembrane region" description="Helical" evidence="2">
    <location>
        <begin position="380"/>
        <end position="402"/>
    </location>
</feature>
<feature type="domain" description="DOMON" evidence="3">
    <location>
        <begin position="102"/>
        <end position="193"/>
    </location>
</feature>
<keyword evidence="2" id="KW-1133">Transmembrane helix</keyword>
<keyword evidence="2" id="KW-0812">Transmembrane</keyword>
<dbReference type="InterPro" id="IPR015920">
    <property type="entry name" value="Cellobiose_DH-like_cyt"/>
</dbReference>
<feature type="transmembrane region" description="Helical" evidence="2">
    <location>
        <begin position="281"/>
        <end position="301"/>
    </location>
</feature>
<protein>
    <recommendedName>
        <fullName evidence="3">DOMON domain-containing protein</fullName>
    </recommendedName>
</protein>
<sequence>MTSCRRLLKGWSPSRSFILLLCFLLFCCCKRLFEMAASKYVALAVVLALFSISTSVQAQNDSTPALAVSTFYLEKTETQFSINIATESSDVYIYFASPAYSWVGFGFGQQMEDSLMLIIYPDADGNNVTISPRVGRKGGEPVFTKNVEIEVLDGTRIENDMMILHARCSDCRVWPNGYIDATSTDQPMIYAFGSAYALQSSSPSADLKRHVRYGHFSMDMTAATGRGGVPLKSNASNGVQMQGDLIKDTDRKTLAHALLGCLVIFVLWPLNVLIAGFMKDIRIHIGFSLSLIVCLGVAYGVGIATSNQYNRSKSFNTPHQVLAFISLAPLLLVSILPIPKIASINCHIPRLHAPLSSLTLTLILVSGGLGLHLSQQARPIVLIYTALSLLLVIFLAIISAIVRRRGSAYARATQRLPLPSVPSEELGLVGKEGRSGSETGSAASLKGFLDESRREGSLGAAEGTPQRKVFVGGGTMPGPQYLLNMHPGVPVNIGSGRRI</sequence>